<sequence length="239" mass="25571">MLPETTNLKRRKSRLMSVIAAGAMALSYMAAPAAAQDTNTQAPAPAPTGQMPTGDPKLGSWIKLCAPDQANEGKDVCLVTQEVRTDTGEFLASLSVQETLNADGKRVVRAAVPLGTLIQPGIRVQIDEGKQVAGKYVICLPNACYAEMEIDDSFVDGMKKGTNLVVLVINNQGKAVGIGLTLIGFTKAWEGEPVPMEELAQQRQKLQEELQKRAEEARKKLLDGQQGGEQPAAGQSQSQ</sequence>
<proteinExistence type="predicted"/>
<keyword evidence="2" id="KW-0732">Signal</keyword>
<keyword evidence="4" id="KW-1185">Reference proteome</keyword>
<protein>
    <submittedName>
        <fullName evidence="3">Invasion associated locus B family protein</fullName>
    </submittedName>
</protein>
<evidence type="ECO:0000256" key="2">
    <source>
        <dbReference type="SAM" id="SignalP"/>
    </source>
</evidence>
<evidence type="ECO:0000313" key="4">
    <source>
        <dbReference type="Proteomes" id="UP001378188"/>
    </source>
</evidence>
<comment type="caution">
    <text evidence="3">The sequence shown here is derived from an EMBL/GenBank/DDBJ whole genome shotgun (WGS) entry which is preliminary data.</text>
</comment>
<dbReference type="AlphaFoldDB" id="A0AAW9RHV6"/>
<dbReference type="RefSeq" id="WP_340330954.1">
    <property type="nucleotide sequence ID" value="NZ_JAZHOF010000007.1"/>
</dbReference>
<feature type="chain" id="PRO_5043880672" evidence="2">
    <location>
        <begin position="36"/>
        <end position="239"/>
    </location>
</feature>
<feature type="signal peptide" evidence="2">
    <location>
        <begin position="1"/>
        <end position="35"/>
    </location>
</feature>
<dbReference type="InterPro" id="IPR038696">
    <property type="entry name" value="IalB_sf"/>
</dbReference>
<dbReference type="Proteomes" id="UP001378188">
    <property type="component" value="Unassembled WGS sequence"/>
</dbReference>
<dbReference type="InterPro" id="IPR010642">
    <property type="entry name" value="Invasion_prot_B"/>
</dbReference>
<dbReference type="Pfam" id="PF06776">
    <property type="entry name" value="IalB"/>
    <property type="match status" value="1"/>
</dbReference>
<name>A0AAW9RHV6_9HYPH</name>
<organism evidence="3 4">
    <name type="scientific">Microbaculum marinum</name>
    <dbReference type="NCBI Taxonomy" id="1764581"/>
    <lineage>
        <taxon>Bacteria</taxon>
        <taxon>Pseudomonadati</taxon>
        <taxon>Pseudomonadota</taxon>
        <taxon>Alphaproteobacteria</taxon>
        <taxon>Hyphomicrobiales</taxon>
        <taxon>Tepidamorphaceae</taxon>
        <taxon>Microbaculum</taxon>
    </lineage>
</organism>
<accession>A0AAW9RHV6</accession>
<evidence type="ECO:0000313" key="3">
    <source>
        <dbReference type="EMBL" id="MEJ8573254.1"/>
    </source>
</evidence>
<dbReference type="EMBL" id="JAZHOF010000007">
    <property type="protein sequence ID" value="MEJ8573254.1"/>
    <property type="molecule type" value="Genomic_DNA"/>
</dbReference>
<evidence type="ECO:0000256" key="1">
    <source>
        <dbReference type="SAM" id="MobiDB-lite"/>
    </source>
</evidence>
<reference evidence="3 4" key="1">
    <citation type="submission" date="2024-02" db="EMBL/GenBank/DDBJ databases">
        <title>Genome analysis and characterization of Microbaculum marinisediminis sp. nov., isolated from marine sediment.</title>
        <authorList>
            <person name="Du Z.-J."/>
            <person name="Ye Y.-Q."/>
            <person name="Zhang Z.-R."/>
            <person name="Yuan S.-M."/>
            <person name="Zhang X.-Y."/>
        </authorList>
    </citation>
    <scope>NUCLEOTIDE SEQUENCE [LARGE SCALE GENOMIC DNA]</scope>
    <source>
        <strain evidence="3 4">SDUM1044001</strain>
    </source>
</reference>
<feature type="region of interest" description="Disordered" evidence="1">
    <location>
        <begin position="216"/>
        <end position="239"/>
    </location>
</feature>
<gene>
    <name evidence="3" type="ORF">V3328_17310</name>
</gene>
<feature type="compositionally biased region" description="Low complexity" evidence="1">
    <location>
        <begin position="228"/>
        <end position="239"/>
    </location>
</feature>
<dbReference type="Gene3D" id="2.60.40.1880">
    <property type="entry name" value="Invasion associated locus B (IalB) protein"/>
    <property type="match status" value="1"/>
</dbReference>